<dbReference type="EMBL" id="SACR01000002">
    <property type="protein sequence ID" value="RVU47373.1"/>
    <property type="molecule type" value="Genomic_DNA"/>
</dbReference>
<gene>
    <name evidence="2" type="ORF">EOE66_06400</name>
</gene>
<dbReference type="RefSeq" id="WP_128227836.1">
    <property type="nucleotide sequence ID" value="NZ_SACR01000002.1"/>
</dbReference>
<protein>
    <submittedName>
        <fullName evidence="2">Uncharacterized protein</fullName>
    </submittedName>
</protein>
<dbReference type="AlphaFoldDB" id="A0A437RKQ1"/>
<name>A0A437RKQ1_9BURK</name>
<dbReference type="OrthoDB" id="9181714at2"/>
<accession>A0A437RKQ1</accession>
<evidence type="ECO:0000313" key="3">
    <source>
        <dbReference type="Proteomes" id="UP000285575"/>
    </source>
</evidence>
<evidence type="ECO:0000256" key="1">
    <source>
        <dbReference type="SAM" id="MobiDB-lite"/>
    </source>
</evidence>
<organism evidence="2 3">
    <name type="scientific">Rubrivivax rivuli</name>
    <dbReference type="NCBI Taxonomy" id="1862385"/>
    <lineage>
        <taxon>Bacteria</taxon>
        <taxon>Pseudomonadati</taxon>
        <taxon>Pseudomonadota</taxon>
        <taxon>Betaproteobacteria</taxon>
        <taxon>Burkholderiales</taxon>
        <taxon>Sphaerotilaceae</taxon>
        <taxon>Rubrivivax</taxon>
    </lineage>
</organism>
<feature type="region of interest" description="Disordered" evidence="1">
    <location>
        <begin position="127"/>
        <end position="148"/>
    </location>
</feature>
<proteinExistence type="predicted"/>
<keyword evidence="3" id="KW-1185">Reference proteome</keyword>
<reference evidence="2 3" key="1">
    <citation type="submission" date="2019-01" db="EMBL/GenBank/DDBJ databases">
        <authorList>
            <person name="Chen W.-M."/>
        </authorList>
    </citation>
    <scope>NUCLEOTIDE SEQUENCE [LARGE SCALE GENOMIC DNA]</scope>
    <source>
        <strain evidence="2 3">KYPY4</strain>
    </source>
</reference>
<dbReference type="Proteomes" id="UP000285575">
    <property type="component" value="Unassembled WGS sequence"/>
</dbReference>
<evidence type="ECO:0000313" key="2">
    <source>
        <dbReference type="EMBL" id="RVU47373.1"/>
    </source>
</evidence>
<sequence>MSLSPPPSPAPQDRLRGRLMAEALGRLLDRVRGSREVLPHLAALERGLLAEGLPALAAASTPALGRIASQLASLPLPEDDRPLQDLLHRVMDSLEARRAEVSNQPFDIEKTVVIEEMSHTDFMTIQRAEAPTEFDDGRSLDGRPAQPR</sequence>
<comment type="caution">
    <text evidence="2">The sequence shown here is derived from an EMBL/GenBank/DDBJ whole genome shotgun (WGS) entry which is preliminary data.</text>
</comment>